<dbReference type="OrthoDB" id="1356145at2"/>
<dbReference type="Proteomes" id="UP000025061">
    <property type="component" value="Unassembled WGS sequence"/>
</dbReference>
<evidence type="ECO:0000313" key="2">
    <source>
        <dbReference type="Proteomes" id="UP000025061"/>
    </source>
</evidence>
<dbReference type="Pfam" id="PF11287">
    <property type="entry name" value="DUF3088"/>
    <property type="match status" value="1"/>
</dbReference>
<evidence type="ECO:0000313" key="1">
    <source>
        <dbReference type="EMBL" id="KCZ92041.1"/>
    </source>
</evidence>
<evidence type="ECO:0008006" key="3">
    <source>
        <dbReference type="Google" id="ProtNLM"/>
    </source>
</evidence>
<comment type="caution">
    <text evidence="1">The sequence shown here is derived from an EMBL/GenBank/DDBJ whole genome shotgun (WGS) entry which is preliminary data.</text>
</comment>
<keyword evidence="2" id="KW-1185">Reference proteome</keyword>
<proteinExistence type="predicted"/>
<dbReference type="InterPro" id="IPR021439">
    <property type="entry name" value="DUF3088"/>
</dbReference>
<reference evidence="1 2" key="1">
    <citation type="submission" date="2013-04" db="EMBL/GenBank/DDBJ databases">
        <title>Hyphomonas hirschiana VP5 Genome Sequencing.</title>
        <authorList>
            <person name="Lai Q."/>
            <person name="Shao Z."/>
        </authorList>
    </citation>
    <scope>NUCLEOTIDE SEQUENCE [LARGE SCALE GENOMIC DNA]</scope>
    <source>
        <strain evidence="1 2">VP5</strain>
    </source>
</reference>
<organism evidence="1 2">
    <name type="scientific">Hyphomonas hirschiana VP5</name>
    <dbReference type="NCBI Taxonomy" id="1280951"/>
    <lineage>
        <taxon>Bacteria</taxon>
        <taxon>Pseudomonadati</taxon>
        <taxon>Pseudomonadota</taxon>
        <taxon>Alphaproteobacteria</taxon>
        <taxon>Hyphomonadales</taxon>
        <taxon>Hyphomonadaceae</taxon>
        <taxon>Hyphomonas</taxon>
    </lineage>
</organism>
<name>A0A059FNG6_9PROT</name>
<accession>A0A059FNG6</accession>
<dbReference type="EMBL" id="ARYI01000010">
    <property type="protein sequence ID" value="KCZ92041.1"/>
    <property type="molecule type" value="Genomic_DNA"/>
</dbReference>
<protein>
    <recommendedName>
        <fullName evidence="3">DUF3088 domain-containing protein</fullName>
    </recommendedName>
</protein>
<dbReference type="AlphaFoldDB" id="A0A059FNG6"/>
<sequence>MTRDTLFLLPPGFEANGQREFCPECAEIWGLIAWYPALKETVDIAYVGIAHPREPLVRLLGPGNHNAPTLVLAAGSPRATSVTYNEAGGHAFLPSARLIARHFAGLYGTPMPRGG</sequence>
<dbReference type="RefSeq" id="WP_011648254.1">
    <property type="nucleotide sequence ID" value="NZ_ARYI01000010.1"/>
</dbReference>
<gene>
    <name evidence="1" type="ORF">HHI_12449</name>
</gene>
<dbReference type="PATRIC" id="fig|1280951.3.peg.2508"/>